<feature type="binding site" evidence="8">
    <location>
        <position position="246"/>
    </location>
    <ligand>
        <name>beta-D-galactose</name>
        <dbReference type="ChEBI" id="CHEBI:27667"/>
    </ligand>
</feature>
<evidence type="ECO:0000256" key="7">
    <source>
        <dbReference type="PIRSR" id="PIRSR005096-1"/>
    </source>
</evidence>
<feature type="binding site" evidence="9">
    <location>
        <begin position="181"/>
        <end position="183"/>
    </location>
    <ligand>
        <name>beta-D-galactose</name>
        <dbReference type="ChEBI" id="CHEBI:27667"/>
    </ligand>
</feature>
<dbReference type="PROSITE" id="PS00545">
    <property type="entry name" value="ALDOSE_1_EPIMERASE"/>
    <property type="match status" value="1"/>
</dbReference>
<comment type="similarity">
    <text evidence="3 6">Belongs to the aldose epimerase family.</text>
</comment>
<dbReference type="Proteomes" id="UP000029488">
    <property type="component" value="Chromosome"/>
</dbReference>
<dbReference type="AlphaFoldDB" id="A0A089QDM1"/>
<dbReference type="EC" id="5.1.3.21" evidence="6"/>
<dbReference type="InterPro" id="IPR047215">
    <property type="entry name" value="Galactose_mutarotase-like"/>
</dbReference>
<evidence type="ECO:0000256" key="1">
    <source>
        <dbReference type="ARBA" id="ARBA00001614"/>
    </source>
</evidence>
<dbReference type="PIRSF" id="PIRSF005096">
    <property type="entry name" value="GALM"/>
    <property type="match status" value="1"/>
</dbReference>
<evidence type="ECO:0000256" key="5">
    <source>
        <dbReference type="ARBA" id="ARBA00023277"/>
    </source>
</evidence>
<dbReference type="GO" id="GO:0006006">
    <property type="term" value="P:glucose metabolic process"/>
    <property type="evidence" value="ECO:0007669"/>
    <property type="project" value="TreeGrafter"/>
</dbReference>
<keyword evidence="5 6" id="KW-0119">Carbohydrate metabolism</keyword>
<comment type="function">
    <text evidence="6">Catalyzes the interconversion of alpha and beta anomers of maltose.</text>
</comment>
<keyword evidence="4 6" id="KW-0413">Isomerase</keyword>
<dbReference type="KEGG" id="lsj:LSJ_1549c"/>
<dbReference type="UniPathway" id="UPA00242"/>
<comment type="catalytic activity">
    <reaction evidence="6">
        <text>alpha-maltose = beta-maltose</text>
        <dbReference type="Rhea" id="RHEA:21228"/>
        <dbReference type="ChEBI" id="CHEBI:18147"/>
        <dbReference type="ChEBI" id="CHEBI:18167"/>
        <dbReference type="EC" id="5.1.3.21"/>
    </reaction>
</comment>
<dbReference type="GO" id="GO:0050558">
    <property type="term" value="F:maltose epimerase activity"/>
    <property type="evidence" value="ECO:0007669"/>
    <property type="project" value="UniProtKB-EC"/>
</dbReference>
<reference evidence="10 11" key="1">
    <citation type="journal article" date="2014" name="BMC Genomics">
        <title>Unusual genome complexity in Lactobacillus salivarius JCM1046.</title>
        <authorList>
            <person name="Raftis E.J."/>
            <person name="Forde B.M."/>
            <person name="Claesson M.J."/>
            <person name="O'Toole P.W."/>
        </authorList>
    </citation>
    <scope>NUCLEOTIDE SEQUENCE [LARGE SCALE GENOMIC DNA]</scope>
    <source>
        <strain evidence="10 11">JCM1046</strain>
    </source>
</reference>
<evidence type="ECO:0000256" key="4">
    <source>
        <dbReference type="ARBA" id="ARBA00023235"/>
    </source>
</evidence>
<evidence type="ECO:0000256" key="3">
    <source>
        <dbReference type="ARBA" id="ARBA00006206"/>
    </source>
</evidence>
<dbReference type="EMBL" id="CP007646">
    <property type="protein sequence ID" value="AIR11199.1"/>
    <property type="molecule type" value="Genomic_DNA"/>
</dbReference>
<gene>
    <name evidence="10" type="primary">galM</name>
    <name evidence="10" type="ORF">LSJ_1549c</name>
</gene>
<evidence type="ECO:0000256" key="6">
    <source>
        <dbReference type="PIRNR" id="PIRNR005096"/>
    </source>
</evidence>
<accession>A0A089QDM1</accession>
<dbReference type="PANTHER" id="PTHR10091">
    <property type="entry name" value="ALDOSE-1-EPIMERASE"/>
    <property type="match status" value="1"/>
</dbReference>
<dbReference type="InterPro" id="IPR011013">
    <property type="entry name" value="Gal_mutarotase_sf_dom"/>
</dbReference>
<evidence type="ECO:0000256" key="9">
    <source>
        <dbReference type="PIRSR" id="PIRSR005096-3"/>
    </source>
</evidence>
<dbReference type="InterPro" id="IPR014718">
    <property type="entry name" value="GH-type_carb-bd"/>
</dbReference>
<protein>
    <recommendedName>
        <fullName evidence="6">Maltose epimerase</fullName>
        <ecNumber evidence="6">5.1.3.21</ecNumber>
    </recommendedName>
</protein>
<dbReference type="CDD" id="cd09019">
    <property type="entry name" value="galactose_mutarotase_like"/>
    <property type="match status" value="1"/>
</dbReference>
<name>A0A089QDM1_9LACO</name>
<dbReference type="Pfam" id="PF01263">
    <property type="entry name" value="Aldose_epim"/>
    <property type="match status" value="1"/>
</dbReference>
<dbReference type="InterPro" id="IPR018052">
    <property type="entry name" value="Ald1_epimerase_CS"/>
</dbReference>
<sequence>MDISAERFGELNGEKVNKITLTNDNGIAISCLTMGALWHEFLVPAADGTKQNLILNYNTVAEYYSNGLCTNQVIGRVAGRIKNGKCEINGEQVTLPQNENGNTLHGGPHGFNTYNWSFTTSANRNSISVIFQKQVLSAVDGFPGDILVTVIYTLDNSNNVTISFNALGDDKVDTLFNPTNHVYFNLSNRSDLASHELKINSDGYLELDENLIPTGRIRHGEGTAYDFTKGANLYEAIQQNEKGGFDDAFVVNGPGKAVEPIAVLRDTQSGNTVTIDSDRNSLIMYTMNDDLPDVHFKRDNGRPAKKQEGVALEAQTLPDAINQETFGDIVLPRGAKRSYHIKYTYSNDKN</sequence>
<evidence type="ECO:0000256" key="8">
    <source>
        <dbReference type="PIRSR" id="PIRSR005096-2"/>
    </source>
</evidence>
<dbReference type="GO" id="GO:0004034">
    <property type="term" value="F:aldose 1-epimerase activity"/>
    <property type="evidence" value="ECO:0007669"/>
    <property type="project" value="UniProtKB-EC"/>
</dbReference>
<evidence type="ECO:0000313" key="10">
    <source>
        <dbReference type="EMBL" id="AIR11199.1"/>
    </source>
</evidence>
<dbReference type="InterPro" id="IPR008183">
    <property type="entry name" value="Aldose_1/G6P_1-epimerase"/>
</dbReference>
<comment type="catalytic activity">
    <reaction evidence="1">
        <text>alpha-D-glucose = beta-D-glucose</text>
        <dbReference type="Rhea" id="RHEA:10264"/>
        <dbReference type="ChEBI" id="CHEBI:15903"/>
        <dbReference type="ChEBI" id="CHEBI:17925"/>
        <dbReference type="EC" id="5.1.3.3"/>
    </reaction>
</comment>
<dbReference type="GO" id="GO:0033499">
    <property type="term" value="P:galactose catabolic process via UDP-galactose, Leloir pathway"/>
    <property type="evidence" value="ECO:0007669"/>
    <property type="project" value="TreeGrafter"/>
</dbReference>
<dbReference type="RefSeq" id="WP_044005362.1">
    <property type="nucleotide sequence ID" value="NZ_CP007646.1"/>
</dbReference>
<evidence type="ECO:0000256" key="2">
    <source>
        <dbReference type="ARBA" id="ARBA00005028"/>
    </source>
</evidence>
<feature type="active site" description="Proton donor" evidence="7">
    <location>
        <position position="181"/>
    </location>
</feature>
<dbReference type="GO" id="GO:0005737">
    <property type="term" value="C:cytoplasm"/>
    <property type="evidence" value="ECO:0007669"/>
    <property type="project" value="TreeGrafter"/>
</dbReference>
<evidence type="ECO:0000313" key="11">
    <source>
        <dbReference type="Proteomes" id="UP000029488"/>
    </source>
</evidence>
<dbReference type="InterPro" id="IPR015443">
    <property type="entry name" value="Aldose_1-epimerase"/>
</dbReference>
<comment type="pathway">
    <text evidence="2 6">Carbohydrate metabolism; hexose metabolism.</text>
</comment>
<feature type="active site" description="Proton acceptor" evidence="7">
    <location>
        <position position="313"/>
    </location>
</feature>
<proteinExistence type="inferred from homology"/>
<dbReference type="GO" id="GO:0030246">
    <property type="term" value="F:carbohydrate binding"/>
    <property type="evidence" value="ECO:0007669"/>
    <property type="project" value="InterPro"/>
</dbReference>
<dbReference type="PANTHER" id="PTHR10091:SF0">
    <property type="entry name" value="GALACTOSE MUTAROTASE"/>
    <property type="match status" value="1"/>
</dbReference>
<dbReference type="SUPFAM" id="SSF74650">
    <property type="entry name" value="Galactose mutarotase-like"/>
    <property type="match status" value="1"/>
</dbReference>
<dbReference type="Gene3D" id="2.70.98.10">
    <property type="match status" value="1"/>
</dbReference>
<organism evidence="10 11">
    <name type="scientific">Ligilactobacillus salivarius</name>
    <dbReference type="NCBI Taxonomy" id="1624"/>
    <lineage>
        <taxon>Bacteria</taxon>
        <taxon>Bacillati</taxon>
        <taxon>Bacillota</taxon>
        <taxon>Bacilli</taxon>
        <taxon>Lactobacillales</taxon>
        <taxon>Lactobacillaceae</taxon>
        <taxon>Ligilactobacillus</taxon>
    </lineage>
</organism>